<evidence type="ECO:0000259" key="13">
    <source>
        <dbReference type="PROSITE" id="PS51119"/>
    </source>
</evidence>
<dbReference type="PRINTS" id="PR01875">
    <property type="entry name" value="ETOFAMILY"/>
</dbReference>
<evidence type="ECO:0000259" key="12">
    <source>
        <dbReference type="PROSITE" id="PS50865"/>
    </source>
</evidence>
<evidence type="ECO:0000313" key="14">
    <source>
        <dbReference type="Proteomes" id="UP000694845"/>
    </source>
</evidence>
<keyword evidence="14" id="KW-1185">Reference proteome</keyword>
<evidence type="ECO:0000256" key="8">
    <source>
        <dbReference type="ARBA" id="ARBA00023242"/>
    </source>
</evidence>
<feature type="compositionally biased region" description="Low complexity" evidence="11">
    <location>
        <begin position="158"/>
        <end position="178"/>
    </location>
</feature>
<dbReference type="Pfam" id="PF08788">
    <property type="entry name" value="NHR2"/>
    <property type="match status" value="1"/>
</dbReference>
<dbReference type="GO" id="GO:0003714">
    <property type="term" value="F:transcription corepressor activity"/>
    <property type="evidence" value="ECO:0007669"/>
    <property type="project" value="InterPro"/>
</dbReference>
<feature type="compositionally biased region" description="Polar residues" evidence="11">
    <location>
        <begin position="142"/>
        <end position="153"/>
    </location>
</feature>
<feature type="region of interest" description="Disordered" evidence="11">
    <location>
        <begin position="643"/>
        <end position="679"/>
    </location>
</feature>
<keyword evidence="4 9" id="KW-0863">Zinc-finger</keyword>
<feature type="compositionally biased region" description="Basic and acidic residues" evidence="11">
    <location>
        <begin position="305"/>
        <end position="329"/>
    </location>
</feature>
<evidence type="ECO:0000256" key="5">
    <source>
        <dbReference type="ARBA" id="ARBA00022833"/>
    </source>
</evidence>
<feature type="compositionally biased region" description="Low complexity" evidence="11">
    <location>
        <begin position="37"/>
        <end position="46"/>
    </location>
</feature>
<evidence type="ECO:0000313" key="15">
    <source>
        <dbReference type="RefSeq" id="XP_022108729.1"/>
    </source>
</evidence>
<dbReference type="InterPro" id="IPR013289">
    <property type="entry name" value="CBFA2T1/2/3"/>
</dbReference>
<sequence length="679" mass="74683">MHDKLIHSEAMKKNTSPAGINGISPNEVKIKTERAASPKSTPPCSGTGSGGAAVDTEIAEQKPITLSKLMHARAQRNDYYQGTGVFSFELHHRSNSAERALDPLNKDHSDSRTPESPVEQTSMNKLATQTSPGAVAMATHPRSLSTNSASGSLVNGMHSPHSVNSTPSPPSSVTGMTPTGQELPPACGARQLSKLKRFLTTLQQFGSDISPEIGERVRNLVMGLVNNALTVEDFHHKLQEATNFPLRPFVIPFLKANLSLLQRELMHCARLAKMTPSQYYMQHEQQILDGKTMPAEGEAVTDINENGKRRTPDDRVMGRPKENGADHMTEVPLPKRHCSVSPGSIHLTTPPQAPNHYPAAAMPHHQIRMEDLAHAREMREMARERYERERDRHPGYSFPAREHVYPDQMFLDDRIEDDWKHVDTMLQCIVGMVEKTKRALAVLHQRSIQDREELSLWARRHTESTEQDLKKRAEDMIPHGLRPNDERIAEVKRRAGLSRNSQRLGECTFPHLSFEEAVNEVKRQAVAELQKAVAAAEQKANEMVNAERAKLDQAVVDARRQAADNVVSMLNHQEDSSESCWNCGRKANETCSGCNTARYCGSFCQHKDWETHHRVCGQYAAQTATSGRTETIATTVGAKPAASIAASSAAASPAGSSHSNVSAAGSPPAAVAVTTEAAR</sequence>
<dbReference type="AlphaFoldDB" id="A0A8B7ZTI2"/>
<feature type="coiled-coil region" evidence="10">
    <location>
        <begin position="519"/>
        <end position="561"/>
    </location>
</feature>
<dbReference type="PROSITE" id="PS50865">
    <property type="entry name" value="ZF_MYND_2"/>
    <property type="match status" value="1"/>
</dbReference>
<feature type="region of interest" description="Disordered" evidence="11">
    <location>
        <begin position="304"/>
        <end position="329"/>
    </location>
</feature>
<dbReference type="PROSITE" id="PS51119">
    <property type="entry name" value="TAFH"/>
    <property type="match status" value="1"/>
</dbReference>
<evidence type="ECO:0000256" key="10">
    <source>
        <dbReference type="SAM" id="Coils"/>
    </source>
</evidence>
<protein>
    <submittedName>
        <fullName evidence="15">Protein CBFA2T1-like isoform X1</fullName>
    </submittedName>
</protein>
<dbReference type="PANTHER" id="PTHR10379:SF14">
    <property type="entry name" value="NERVY, ISOFORM D"/>
    <property type="match status" value="1"/>
</dbReference>
<dbReference type="SUPFAM" id="SSF158553">
    <property type="entry name" value="TAFH domain-like"/>
    <property type="match status" value="1"/>
</dbReference>
<keyword evidence="2" id="KW-0678">Repressor</keyword>
<feature type="region of interest" description="Disordered" evidence="11">
    <location>
        <begin position="1"/>
        <end position="52"/>
    </location>
</feature>
<feature type="domain" description="MYND-type" evidence="12">
    <location>
        <begin position="580"/>
        <end position="616"/>
    </location>
</feature>
<dbReference type="Gene3D" id="1.20.120.1110">
    <property type="entry name" value="TAFH/NHR1 domain"/>
    <property type="match status" value="1"/>
</dbReference>
<feature type="compositionally biased region" description="Basic and acidic residues" evidence="11">
    <location>
        <begin position="101"/>
        <end position="113"/>
    </location>
</feature>
<dbReference type="SMART" id="SM00549">
    <property type="entry name" value="TAFH"/>
    <property type="match status" value="1"/>
</dbReference>
<evidence type="ECO:0000256" key="11">
    <source>
        <dbReference type="SAM" id="MobiDB-lite"/>
    </source>
</evidence>
<reference evidence="15" key="1">
    <citation type="submission" date="2025-08" db="UniProtKB">
        <authorList>
            <consortium name="RefSeq"/>
        </authorList>
    </citation>
    <scope>IDENTIFICATION</scope>
</reference>
<gene>
    <name evidence="15" type="primary">LOC110988998</name>
</gene>
<dbReference type="RefSeq" id="XP_022108729.1">
    <property type="nucleotide sequence ID" value="XM_022253037.1"/>
</dbReference>
<dbReference type="GeneID" id="110988998"/>
<dbReference type="Pfam" id="PF01753">
    <property type="entry name" value="zf-MYND"/>
    <property type="match status" value="1"/>
</dbReference>
<name>A0A8B7ZTI2_ACAPL</name>
<feature type="region of interest" description="Disordered" evidence="11">
    <location>
        <begin position="139"/>
        <end position="178"/>
    </location>
</feature>
<dbReference type="SUPFAM" id="SSF144232">
    <property type="entry name" value="HIT/MYND zinc finger-like"/>
    <property type="match status" value="1"/>
</dbReference>
<keyword evidence="7" id="KW-0804">Transcription</keyword>
<keyword evidence="10" id="KW-0175">Coiled coil</keyword>
<comment type="subcellular location">
    <subcellularLocation>
        <location evidence="1">Nucleus</location>
    </subcellularLocation>
</comment>
<evidence type="ECO:0000256" key="2">
    <source>
        <dbReference type="ARBA" id="ARBA00022491"/>
    </source>
</evidence>
<keyword evidence="5" id="KW-0862">Zinc</keyword>
<evidence type="ECO:0000256" key="6">
    <source>
        <dbReference type="ARBA" id="ARBA00023015"/>
    </source>
</evidence>
<organism evidence="14 15">
    <name type="scientific">Acanthaster planci</name>
    <name type="common">Crown-of-thorns starfish</name>
    <dbReference type="NCBI Taxonomy" id="133434"/>
    <lineage>
        <taxon>Eukaryota</taxon>
        <taxon>Metazoa</taxon>
        <taxon>Echinodermata</taxon>
        <taxon>Eleutherozoa</taxon>
        <taxon>Asterozoa</taxon>
        <taxon>Asteroidea</taxon>
        <taxon>Valvatacea</taxon>
        <taxon>Valvatida</taxon>
        <taxon>Acanthasteridae</taxon>
        <taxon>Acanthaster</taxon>
    </lineage>
</organism>
<feature type="compositionally biased region" description="Basic and acidic residues" evidence="11">
    <location>
        <begin position="1"/>
        <end position="12"/>
    </location>
</feature>
<dbReference type="InterPro" id="IPR003894">
    <property type="entry name" value="TAFH_NHR1"/>
</dbReference>
<dbReference type="GO" id="GO:0008270">
    <property type="term" value="F:zinc ion binding"/>
    <property type="evidence" value="ECO:0007669"/>
    <property type="project" value="UniProtKB-KW"/>
</dbReference>
<proteinExistence type="predicted"/>
<dbReference type="InterPro" id="IPR014896">
    <property type="entry name" value="NHR2"/>
</dbReference>
<dbReference type="InterPro" id="IPR002893">
    <property type="entry name" value="Znf_MYND"/>
</dbReference>
<dbReference type="FunFam" id="6.10.140.2220:FF:000001">
    <property type="entry name" value="CBFA2/RUNX1 translocation partner 3"/>
    <property type="match status" value="1"/>
</dbReference>
<evidence type="ECO:0000256" key="1">
    <source>
        <dbReference type="ARBA" id="ARBA00004123"/>
    </source>
</evidence>
<dbReference type="PROSITE" id="PS01360">
    <property type="entry name" value="ZF_MYND_1"/>
    <property type="match status" value="1"/>
</dbReference>
<keyword evidence="3" id="KW-0479">Metal-binding</keyword>
<dbReference type="GO" id="GO:0006351">
    <property type="term" value="P:DNA-templated transcription"/>
    <property type="evidence" value="ECO:0007669"/>
    <property type="project" value="InterPro"/>
</dbReference>
<dbReference type="InterPro" id="IPR037249">
    <property type="entry name" value="TAFH/NHR1_dom_sf"/>
</dbReference>
<feature type="domain" description="TAFH" evidence="13">
    <location>
        <begin position="189"/>
        <end position="284"/>
    </location>
</feature>
<dbReference type="Pfam" id="PF07531">
    <property type="entry name" value="TAFH"/>
    <property type="match status" value="1"/>
</dbReference>
<keyword evidence="6" id="KW-0805">Transcription regulation</keyword>
<evidence type="ECO:0000256" key="9">
    <source>
        <dbReference type="PROSITE-ProRule" id="PRU00134"/>
    </source>
</evidence>
<dbReference type="GO" id="GO:0005634">
    <property type="term" value="C:nucleus"/>
    <property type="evidence" value="ECO:0007669"/>
    <property type="project" value="UniProtKB-SubCell"/>
</dbReference>
<evidence type="ECO:0000256" key="4">
    <source>
        <dbReference type="ARBA" id="ARBA00022771"/>
    </source>
</evidence>
<dbReference type="Gene3D" id="6.10.250.230">
    <property type="match status" value="1"/>
</dbReference>
<evidence type="ECO:0000256" key="7">
    <source>
        <dbReference type="ARBA" id="ARBA00023163"/>
    </source>
</evidence>
<accession>A0A8B7ZTI2</accession>
<feature type="region of interest" description="Disordered" evidence="11">
    <location>
        <begin position="101"/>
        <end position="124"/>
    </location>
</feature>
<dbReference type="PANTHER" id="PTHR10379">
    <property type="entry name" value="MTG8 ETO EIGHT TWENTY ONE PROTEIN"/>
    <property type="match status" value="1"/>
</dbReference>
<keyword evidence="8" id="KW-0539">Nucleus</keyword>
<dbReference type="Gene3D" id="6.10.140.2220">
    <property type="match status" value="1"/>
</dbReference>
<dbReference type="OrthoDB" id="8872930at2759"/>
<dbReference type="FunFam" id="1.20.120.1110:FF:000001">
    <property type="entry name" value="RUNX1 translocation partner 1"/>
    <property type="match status" value="1"/>
</dbReference>
<dbReference type="KEGG" id="aplc:110988998"/>
<dbReference type="Proteomes" id="UP000694845">
    <property type="component" value="Unplaced"/>
</dbReference>
<evidence type="ECO:0000256" key="3">
    <source>
        <dbReference type="ARBA" id="ARBA00022723"/>
    </source>
</evidence>